<dbReference type="InterPro" id="IPR013656">
    <property type="entry name" value="PAS_4"/>
</dbReference>
<dbReference type="Gene3D" id="1.10.287.950">
    <property type="entry name" value="Methyl-accepting chemotaxis protein"/>
    <property type="match status" value="1"/>
</dbReference>
<feature type="domain" description="PAC" evidence="8">
    <location>
        <begin position="86"/>
        <end position="138"/>
    </location>
</feature>
<protein>
    <submittedName>
        <fullName evidence="10">PAS domain S-box protein</fullName>
    </submittedName>
</protein>
<dbReference type="InterPro" id="IPR003660">
    <property type="entry name" value="HAMP_dom"/>
</dbReference>
<feature type="domain" description="HAMP" evidence="9">
    <location>
        <begin position="371"/>
        <end position="423"/>
    </location>
</feature>
<dbReference type="AlphaFoldDB" id="A0A4V5PPE7"/>
<dbReference type="FunFam" id="1.10.287.950:FF:000001">
    <property type="entry name" value="Methyl-accepting chemotaxis sensory transducer"/>
    <property type="match status" value="1"/>
</dbReference>
<dbReference type="GO" id="GO:0004888">
    <property type="term" value="F:transmembrane signaling receptor activity"/>
    <property type="evidence" value="ECO:0007669"/>
    <property type="project" value="InterPro"/>
</dbReference>
<dbReference type="PROSITE" id="PS50112">
    <property type="entry name" value="PAS"/>
    <property type="match status" value="3"/>
</dbReference>
<dbReference type="InterPro" id="IPR013655">
    <property type="entry name" value="PAS_fold_3"/>
</dbReference>
<dbReference type="InterPro" id="IPR000700">
    <property type="entry name" value="PAS-assoc_C"/>
</dbReference>
<dbReference type="InterPro" id="IPR004090">
    <property type="entry name" value="Chemotax_Me-accpt_rcpt"/>
</dbReference>
<dbReference type="PROSITE" id="PS50113">
    <property type="entry name" value="PAC"/>
    <property type="match status" value="3"/>
</dbReference>
<dbReference type="GO" id="GO:0006935">
    <property type="term" value="P:chemotaxis"/>
    <property type="evidence" value="ECO:0007669"/>
    <property type="project" value="UniProtKB-KW"/>
</dbReference>
<dbReference type="Pfam" id="PF00015">
    <property type="entry name" value="MCPsignal"/>
    <property type="match status" value="1"/>
</dbReference>
<dbReference type="Pfam" id="PF08448">
    <property type="entry name" value="PAS_4"/>
    <property type="match status" value="2"/>
</dbReference>
<dbReference type="InterPro" id="IPR051310">
    <property type="entry name" value="MCP_chemotaxis"/>
</dbReference>
<evidence type="ECO:0000256" key="4">
    <source>
        <dbReference type="PROSITE-ProRule" id="PRU00284"/>
    </source>
</evidence>
<dbReference type="PANTHER" id="PTHR43531:SF11">
    <property type="entry name" value="METHYL-ACCEPTING CHEMOTAXIS PROTEIN 3"/>
    <property type="match status" value="1"/>
</dbReference>
<feature type="domain" description="PAS" evidence="7">
    <location>
        <begin position="275"/>
        <end position="313"/>
    </location>
</feature>
<dbReference type="InterPro" id="IPR004089">
    <property type="entry name" value="MCPsignal_dom"/>
</dbReference>
<dbReference type="GO" id="GO:0016020">
    <property type="term" value="C:membrane"/>
    <property type="evidence" value="ECO:0007669"/>
    <property type="project" value="UniProtKB-SubCell"/>
</dbReference>
<evidence type="ECO:0000259" key="7">
    <source>
        <dbReference type="PROSITE" id="PS50112"/>
    </source>
</evidence>
<feature type="domain" description="PAC" evidence="8">
    <location>
        <begin position="206"/>
        <end position="260"/>
    </location>
</feature>
<dbReference type="CDD" id="cd11386">
    <property type="entry name" value="MCP_signal"/>
    <property type="match status" value="1"/>
</dbReference>
<dbReference type="PROSITE" id="PS50885">
    <property type="entry name" value="HAMP"/>
    <property type="match status" value="1"/>
</dbReference>
<comment type="subcellular location">
    <subcellularLocation>
        <location evidence="1">Membrane</location>
    </subcellularLocation>
</comment>
<dbReference type="GO" id="GO:0007165">
    <property type="term" value="P:signal transduction"/>
    <property type="evidence" value="ECO:0007669"/>
    <property type="project" value="UniProtKB-KW"/>
</dbReference>
<feature type="region of interest" description="Disordered" evidence="5">
    <location>
        <begin position="475"/>
        <end position="497"/>
    </location>
</feature>
<dbReference type="InterPro" id="IPR035965">
    <property type="entry name" value="PAS-like_dom_sf"/>
</dbReference>
<dbReference type="EMBL" id="SWJZ01000021">
    <property type="protein sequence ID" value="TKD22294.1"/>
    <property type="molecule type" value="Genomic_DNA"/>
</dbReference>
<feature type="domain" description="Methyl-accepting transducer" evidence="6">
    <location>
        <begin position="428"/>
        <end position="657"/>
    </location>
</feature>
<feature type="compositionally biased region" description="Low complexity" evidence="5">
    <location>
        <begin position="475"/>
        <end position="486"/>
    </location>
</feature>
<dbReference type="CDD" id="cd00130">
    <property type="entry name" value="PAS"/>
    <property type="match status" value="3"/>
</dbReference>
<feature type="domain" description="PAS" evidence="7">
    <location>
        <begin position="132"/>
        <end position="186"/>
    </location>
</feature>
<dbReference type="PANTHER" id="PTHR43531">
    <property type="entry name" value="PROTEIN ICFG"/>
    <property type="match status" value="1"/>
</dbReference>
<evidence type="ECO:0000256" key="3">
    <source>
        <dbReference type="ARBA" id="ARBA00029447"/>
    </source>
</evidence>
<dbReference type="PROSITE" id="PS50111">
    <property type="entry name" value="CHEMOTAXIS_TRANSDUC_2"/>
    <property type="match status" value="1"/>
</dbReference>
<comment type="similarity">
    <text evidence="3">Belongs to the methyl-accepting chemotaxis (MCP) protein family.</text>
</comment>
<dbReference type="OrthoDB" id="9765776at2"/>
<accession>A0A4V5PPE7</accession>
<evidence type="ECO:0000259" key="9">
    <source>
        <dbReference type="PROSITE" id="PS50885"/>
    </source>
</evidence>
<dbReference type="Proteomes" id="UP000310597">
    <property type="component" value="Unassembled WGS sequence"/>
</dbReference>
<evidence type="ECO:0000259" key="8">
    <source>
        <dbReference type="PROSITE" id="PS50113"/>
    </source>
</evidence>
<dbReference type="RefSeq" id="WP_136905562.1">
    <property type="nucleotide sequence ID" value="NZ_SWJZ01000021.1"/>
</dbReference>
<evidence type="ECO:0000259" key="6">
    <source>
        <dbReference type="PROSITE" id="PS50111"/>
    </source>
</evidence>
<feature type="domain" description="PAS" evidence="7">
    <location>
        <begin position="13"/>
        <end position="67"/>
    </location>
</feature>
<sequence>MFFRQKPATESILEKAERSAVETALAVIIIDIDGTIRHVNKVYSDLLGYASNELVGKPVAVLMPPEEAGRVGKGPFWDGLRAGKVQRITAARKRKTGETIWIEATYVPVQDAAGKAAHVVNFAADVTEKTKKTKRLEAMMQAICRSAAVIEFDLDGRVTEVNDNFLDVTGYTRAEVIDQHHSLFMPAGKADQPDYAQFWTRLRAGELVAGEFLRKAKGGKDIWLRATYNPLFGLEGKLTGIVKFAYDVTEAKTAALDQAGQIAALNRSQATIEFDMNGNTLTANDIFLRALGYTLPEVVGKHHSSFLTAEDRDSPAYRSFWADLRAGQSQVGEFRRISKTGTDVWIQASYNPILDAEGKPYKVVKFATDVTARKAAILDFQSAIAALSAGELDHRLDRPMTAEFEALRQHYNEAIGRMAELVGSILDSAQSIQSETESLSGASAELGRRTETQAASLEETAAAINQLASSVESSSSGARNAAGAVGKARQRSTEGRRVVQETISAMNDIARSSEQISRITSVIDDIAFQTNLLALNAGVEAARAGETGRGFAVVASEVRALAQRSSEAAREIAELIETSGRQVRQGVDLVNSSGQALGEIDHLVAEVDTLVQAIANSAAEQSMGLGEISSAVNQLDQVTQQNAAMFEESSAAVAVLRDQAGHLSTQGAVFRTGGEGARSAGFRRAS</sequence>
<evidence type="ECO:0000256" key="2">
    <source>
        <dbReference type="ARBA" id="ARBA00022500"/>
    </source>
</evidence>
<evidence type="ECO:0000256" key="5">
    <source>
        <dbReference type="SAM" id="MobiDB-lite"/>
    </source>
</evidence>
<keyword evidence="4" id="KW-0807">Transducer</keyword>
<dbReference type="SMART" id="SM00283">
    <property type="entry name" value="MA"/>
    <property type="match status" value="1"/>
</dbReference>
<organism evidence="10 11">
    <name type="scientific">Rhodobacter capsulatus</name>
    <name type="common">Rhodopseudomonas capsulata</name>
    <dbReference type="NCBI Taxonomy" id="1061"/>
    <lineage>
        <taxon>Bacteria</taxon>
        <taxon>Pseudomonadati</taxon>
        <taxon>Pseudomonadota</taxon>
        <taxon>Alphaproteobacteria</taxon>
        <taxon>Rhodobacterales</taxon>
        <taxon>Rhodobacter group</taxon>
        <taxon>Rhodobacter</taxon>
    </lineage>
</organism>
<dbReference type="PRINTS" id="PR00260">
    <property type="entry name" value="CHEMTRNSDUCR"/>
</dbReference>
<keyword evidence="2" id="KW-0145">Chemotaxis</keyword>
<dbReference type="Pfam" id="PF08447">
    <property type="entry name" value="PAS_3"/>
    <property type="match status" value="1"/>
</dbReference>
<dbReference type="SUPFAM" id="SSF58104">
    <property type="entry name" value="Methyl-accepting chemotaxis protein (MCP) signaling domain"/>
    <property type="match status" value="1"/>
</dbReference>
<gene>
    <name evidence="10" type="ORF">FBT96_06850</name>
</gene>
<dbReference type="SMART" id="SM00091">
    <property type="entry name" value="PAS"/>
    <property type="match status" value="3"/>
</dbReference>
<dbReference type="NCBIfam" id="TIGR00229">
    <property type="entry name" value="sensory_box"/>
    <property type="match status" value="3"/>
</dbReference>
<proteinExistence type="inferred from homology"/>
<dbReference type="SUPFAM" id="SSF55785">
    <property type="entry name" value="PYP-like sensor domain (PAS domain)"/>
    <property type="match status" value="3"/>
</dbReference>
<dbReference type="Gene3D" id="3.30.450.20">
    <property type="entry name" value="PAS domain"/>
    <property type="match status" value="3"/>
</dbReference>
<dbReference type="InterPro" id="IPR001610">
    <property type="entry name" value="PAC"/>
</dbReference>
<dbReference type="SMART" id="SM00086">
    <property type="entry name" value="PAC"/>
    <property type="match status" value="3"/>
</dbReference>
<reference evidence="10 11" key="1">
    <citation type="submission" date="2019-04" db="EMBL/GenBank/DDBJ databases">
        <title>Draft Whole-Genome sequence of the purple photosynthetic bacterium Rhodobacter capsulatus SP108 with an indigenous class A beta-lactamase.</title>
        <authorList>
            <person name="Robertson S."/>
            <person name="Meyer T.E."/>
            <person name="Kyndt J.A."/>
        </authorList>
    </citation>
    <scope>NUCLEOTIDE SEQUENCE [LARGE SCALE GENOMIC DNA]</scope>
    <source>
        <strain evidence="10 11">SP108</strain>
    </source>
</reference>
<feature type="domain" description="PAC" evidence="8">
    <location>
        <begin position="330"/>
        <end position="382"/>
    </location>
</feature>
<evidence type="ECO:0000256" key="1">
    <source>
        <dbReference type="ARBA" id="ARBA00004370"/>
    </source>
</evidence>
<name>A0A4V5PPE7_RHOCA</name>
<evidence type="ECO:0000313" key="10">
    <source>
        <dbReference type="EMBL" id="TKD22294.1"/>
    </source>
</evidence>
<evidence type="ECO:0000313" key="11">
    <source>
        <dbReference type="Proteomes" id="UP000310597"/>
    </source>
</evidence>
<comment type="caution">
    <text evidence="10">The sequence shown here is derived from an EMBL/GenBank/DDBJ whole genome shotgun (WGS) entry which is preliminary data.</text>
</comment>
<dbReference type="InterPro" id="IPR000014">
    <property type="entry name" value="PAS"/>
</dbReference>